<keyword evidence="1" id="KW-0812">Transmembrane</keyword>
<proteinExistence type="predicted"/>
<reference evidence="2" key="1">
    <citation type="submission" date="2019-08" db="EMBL/GenBank/DDBJ databases">
        <authorList>
            <person name="Kucharzyk K."/>
            <person name="Murdoch R.W."/>
            <person name="Higgins S."/>
            <person name="Loffler F."/>
        </authorList>
    </citation>
    <scope>NUCLEOTIDE SEQUENCE</scope>
</reference>
<keyword evidence="1" id="KW-1133">Transmembrane helix</keyword>
<name>A0A644YRF4_9ZZZZ</name>
<accession>A0A644YRF4</accession>
<dbReference type="AlphaFoldDB" id="A0A644YRF4"/>
<feature type="transmembrane region" description="Helical" evidence="1">
    <location>
        <begin position="54"/>
        <end position="71"/>
    </location>
</feature>
<sequence length="281" mass="30777">MKKVKSILLWILSIFFIILSLSLLTIGIIPFAGLLICAILVNPVFVTRVKIKKGITFLIILALFIVSFSMVPENGDDSPAVNAESPARPITTNKIIDDKKEVLRVLPDKLTELTESTDSPSIDETLEKETQATPMPAIKDEPAEFATPTLVISSSPEQTEAIPKNRSYINPSEETAEPSMEPSIDSKSQDDIIIIDYTAVVGRNEMASIKIKGKPNTEYDCDVEYKSGPSTAKGLEVKRSDKDGYVSWTWKVGSRTSTTYRPTITITGGGSSVSVQFEVTE</sequence>
<feature type="transmembrane region" description="Helical" evidence="1">
    <location>
        <begin position="29"/>
        <end position="47"/>
    </location>
</feature>
<organism evidence="2">
    <name type="scientific">bioreactor metagenome</name>
    <dbReference type="NCBI Taxonomy" id="1076179"/>
    <lineage>
        <taxon>unclassified sequences</taxon>
        <taxon>metagenomes</taxon>
        <taxon>ecological metagenomes</taxon>
    </lineage>
</organism>
<gene>
    <name evidence="2" type="ORF">SDC9_77441</name>
</gene>
<dbReference type="EMBL" id="VSSQ01005919">
    <property type="protein sequence ID" value="MPM30889.1"/>
    <property type="molecule type" value="Genomic_DNA"/>
</dbReference>
<comment type="caution">
    <text evidence="2">The sequence shown here is derived from an EMBL/GenBank/DDBJ whole genome shotgun (WGS) entry which is preliminary data.</text>
</comment>
<evidence type="ECO:0000313" key="2">
    <source>
        <dbReference type="EMBL" id="MPM30889.1"/>
    </source>
</evidence>
<evidence type="ECO:0000256" key="1">
    <source>
        <dbReference type="SAM" id="Phobius"/>
    </source>
</evidence>
<feature type="transmembrane region" description="Helical" evidence="1">
    <location>
        <begin position="7"/>
        <end position="23"/>
    </location>
</feature>
<keyword evidence="1" id="KW-0472">Membrane</keyword>
<protein>
    <submittedName>
        <fullName evidence="2">Uncharacterized protein</fullName>
    </submittedName>
</protein>